<dbReference type="SMART" id="SM00717">
    <property type="entry name" value="SANT"/>
    <property type="match status" value="1"/>
</dbReference>
<feature type="domain" description="SANT" evidence="5">
    <location>
        <begin position="104"/>
        <end position="157"/>
    </location>
</feature>
<dbReference type="PROSITE" id="PS50090">
    <property type="entry name" value="MYB_LIKE"/>
    <property type="match status" value="1"/>
</dbReference>
<dbReference type="AlphaFoldDB" id="A0A8B8KVG7"/>
<dbReference type="InterPro" id="IPR001005">
    <property type="entry name" value="SANT/Myb"/>
</dbReference>
<dbReference type="Pfam" id="PF00249">
    <property type="entry name" value="Myb_DNA-binding"/>
    <property type="match status" value="1"/>
</dbReference>
<evidence type="ECO:0000259" key="4">
    <source>
        <dbReference type="PROSITE" id="PS50090"/>
    </source>
</evidence>
<evidence type="ECO:0000256" key="1">
    <source>
        <dbReference type="ARBA" id="ARBA00004123"/>
    </source>
</evidence>
<dbReference type="PANTHER" id="PTHR12374:SF79">
    <property type="entry name" value="TRANSCRIPTION FACTOR MYB1R1-LIKE"/>
    <property type="match status" value="1"/>
</dbReference>
<dbReference type="GeneID" id="113859335"/>
<evidence type="ECO:0000313" key="8">
    <source>
        <dbReference type="RefSeq" id="XP_027347941.1"/>
    </source>
</evidence>
<comment type="subcellular location">
    <subcellularLocation>
        <location evidence="1">Nucleus</location>
    </subcellularLocation>
</comment>
<dbReference type="InterPro" id="IPR017884">
    <property type="entry name" value="SANT_dom"/>
</dbReference>
<feature type="domain" description="Myb-like" evidence="4">
    <location>
        <begin position="109"/>
        <end position="153"/>
    </location>
</feature>
<dbReference type="CDD" id="cd00167">
    <property type="entry name" value="SANT"/>
    <property type="match status" value="1"/>
</dbReference>
<dbReference type="OrthoDB" id="1921798at2759"/>
<protein>
    <submittedName>
        <fullName evidence="8">Uncharacterized protein LOC113859335</fullName>
    </submittedName>
</protein>
<dbReference type="PROSITE" id="PS51293">
    <property type="entry name" value="SANT"/>
    <property type="match status" value="1"/>
</dbReference>
<feature type="domain" description="HTH myb-type" evidence="6">
    <location>
        <begin position="109"/>
        <end position="157"/>
    </location>
</feature>
<dbReference type="KEGG" id="aprc:113859335"/>
<name>A0A8B8KVG7_ABRPR</name>
<reference evidence="8" key="2">
    <citation type="submission" date="2025-08" db="UniProtKB">
        <authorList>
            <consortium name="RefSeq"/>
        </authorList>
    </citation>
    <scope>IDENTIFICATION</scope>
    <source>
        <tissue evidence="8">Young leaves</tissue>
    </source>
</reference>
<accession>A0A8B8KVG7</accession>
<organism evidence="7 8">
    <name type="scientific">Abrus precatorius</name>
    <name type="common">Indian licorice</name>
    <name type="synonym">Glycine abrus</name>
    <dbReference type="NCBI Taxonomy" id="3816"/>
    <lineage>
        <taxon>Eukaryota</taxon>
        <taxon>Viridiplantae</taxon>
        <taxon>Streptophyta</taxon>
        <taxon>Embryophyta</taxon>
        <taxon>Tracheophyta</taxon>
        <taxon>Spermatophyta</taxon>
        <taxon>Magnoliopsida</taxon>
        <taxon>eudicotyledons</taxon>
        <taxon>Gunneridae</taxon>
        <taxon>Pentapetalae</taxon>
        <taxon>rosids</taxon>
        <taxon>fabids</taxon>
        <taxon>Fabales</taxon>
        <taxon>Fabaceae</taxon>
        <taxon>Papilionoideae</taxon>
        <taxon>50 kb inversion clade</taxon>
        <taxon>NPAAA clade</taxon>
        <taxon>indigoferoid/millettioid clade</taxon>
        <taxon>Abreae</taxon>
        <taxon>Abrus</taxon>
    </lineage>
</organism>
<gene>
    <name evidence="8" type="primary">LOC113859335</name>
</gene>
<dbReference type="Proteomes" id="UP000694853">
    <property type="component" value="Unplaced"/>
</dbReference>
<feature type="compositionally biased region" description="Polar residues" evidence="3">
    <location>
        <begin position="53"/>
        <end position="63"/>
    </location>
</feature>
<evidence type="ECO:0000259" key="6">
    <source>
        <dbReference type="PROSITE" id="PS51294"/>
    </source>
</evidence>
<dbReference type="PROSITE" id="PS51294">
    <property type="entry name" value="HTH_MYB"/>
    <property type="match status" value="1"/>
</dbReference>
<keyword evidence="2" id="KW-0539">Nucleus</keyword>
<dbReference type="Gene3D" id="1.10.10.60">
    <property type="entry name" value="Homeodomain-like"/>
    <property type="match status" value="1"/>
</dbReference>
<keyword evidence="7" id="KW-1185">Reference proteome</keyword>
<evidence type="ECO:0000256" key="3">
    <source>
        <dbReference type="SAM" id="MobiDB-lite"/>
    </source>
</evidence>
<evidence type="ECO:0000259" key="5">
    <source>
        <dbReference type="PROSITE" id="PS51293"/>
    </source>
</evidence>
<dbReference type="SUPFAM" id="SSF46689">
    <property type="entry name" value="Homeodomain-like"/>
    <property type="match status" value="1"/>
</dbReference>
<dbReference type="PANTHER" id="PTHR12374">
    <property type="entry name" value="TRANSCRIPTIONAL ADAPTOR 2 ADA2 -RELATED"/>
    <property type="match status" value="1"/>
</dbReference>
<dbReference type="InterPro" id="IPR009057">
    <property type="entry name" value="Homeodomain-like_sf"/>
</dbReference>
<dbReference type="RefSeq" id="XP_027347941.1">
    <property type="nucleotide sequence ID" value="XM_027492140.1"/>
</dbReference>
<dbReference type="GO" id="GO:0005634">
    <property type="term" value="C:nucleus"/>
    <property type="evidence" value="ECO:0007669"/>
    <property type="project" value="UniProtKB-SubCell"/>
</dbReference>
<dbReference type="InterPro" id="IPR017930">
    <property type="entry name" value="Myb_dom"/>
</dbReference>
<reference evidence="7" key="1">
    <citation type="journal article" date="2019" name="Toxins">
        <title>Detection of Abrin-Like and Prepropulchellin-Like Toxin Genes and Transcripts Using Whole Genome Sequencing and Full-Length Transcript Sequencing of Abrus precatorius.</title>
        <authorList>
            <person name="Hovde B.T."/>
            <person name="Daligault H.E."/>
            <person name="Hanschen E.R."/>
            <person name="Kunde Y.A."/>
            <person name="Johnson M.B."/>
            <person name="Starkenburg S.R."/>
            <person name="Johnson S.L."/>
        </authorList>
    </citation>
    <scope>NUCLEOTIDE SEQUENCE [LARGE SCALE GENOMIC DNA]</scope>
</reference>
<evidence type="ECO:0000313" key="7">
    <source>
        <dbReference type="Proteomes" id="UP000694853"/>
    </source>
</evidence>
<sequence length="259" mass="29185">MMVEIIDLTDAPPSPPRASNATKIDVSVKKDQFEKNPISSRACAKSNSHHRSQQQTTPWPSSKYTYEPSHIASRFQLGVHGERIATVPTPIPESNTYLFPQGASLNELWTQTEHELLLRGIIKYGKGHWSEIAKHFLPNKTEQEIQSYATSFFTNLPYTHPEDYCTRKQTFFANSLMPIDKMSASLSNSMPMIDNKPQQTLMLFPEETSFFLVPSNGEASSNTKTNMYGSQMQIGDENTSMNASVNGEVDLELRLSRCK</sequence>
<proteinExistence type="predicted"/>
<evidence type="ECO:0000256" key="2">
    <source>
        <dbReference type="ARBA" id="ARBA00023242"/>
    </source>
</evidence>
<feature type="region of interest" description="Disordered" evidence="3">
    <location>
        <begin position="1"/>
        <end position="63"/>
    </location>
</feature>